<dbReference type="NCBIfam" id="NF033088">
    <property type="entry name" value="bla_subclass_B1"/>
    <property type="match status" value="1"/>
</dbReference>
<evidence type="ECO:0000256" key="2">
    <source>
        <dbReference type="ARBA" id="ARBA00001947"/>
    </source>
</evidence>
<evidence type="ECO:0000256" key="3">
    <source>
        <dbReference type="ARBA" id="ARBA00004418"/>
    </source>
</evidence>
<dbReference type="Pfam" id="PF00753">
    <property type="entry name" value="Lactamase_B"/>
    <property type="match status" value="1"/>
</dbReference>
<dbReference type="GO" id="GO:0008800">
    <property type="term" value="F:beta-lactamase activity"/>
    <property type="evidence" value="ECO:0007669"/>
    <property type="project" value="UniProtKB-EC"/>
</dbReference>
<dbReference type="EC" id="3.5.2.6" evidence="6"/>
<dbReference type="InterPro" id="IPR058199">
    <property type="entry name" value="BlaB//VIM/IMP-1"/>
</dbReference>
<accession>D0LLC3</accession>
<sequence>MLFRVELLSSAIAALALSAGCGAHQPAASQAPQAAATPSSTDSTDSTATDEASETGRDELEFTQLGEGVWMHTSWKDVPPWGPVMSNGLIVADGEGSFLIDTAWNDEQTAAILDWAERELGRPVRGAVFTHAHEDKMGGVGTVRARGIRTYALALSNQLAAEGGVMPAEASLRLEAGGEPQTLGPVQVFYPGGGHTRDNIVVAVDGGVLFGGCLIRPGGTNSLGNTADADLDHWDEAVSAVAKRFPDRSVVIPSHGPPGGRELLDQTIQLVQSDEKKP</sequence>
<evidence type="ECO:0000256" key="7">
    <source>
        <dbReference type="ARBA" id="ARBA00022723"/>
    </source>
</evidence>
<evidence type="ECO:0000256" key="12">
    <source>
        <dbReference type="ARBA" id="ARBA00023251"/>
    </source>
</evidence>
<dbReference type="Gene3D" id="3.60.15.10">
    <property type="entry name" value="Ribonuclease Z/Hydroxyacylglutathione hydrolase-like"/>
    <property type="match status" value="1"/>
</dbReference>
<feature type="chain" id="PRO_5003010694" description="beta-lactamase" evidence="14">
    <location>
        <begin position="24"/>
        <end position="278"/>
    </location>
</feature>
<dbReference type="SUPFAM" id="SSF56281">
    <property type="entry name" value="Metallo-hydrolase/oxidoreductase"/>
    <property type="match status" value="1"/>
</dbReference>
<comment type="subcellular location">
    <subcellularLocation>
        <location evidence="3">Periplasm</location>
    </subcellularLocation>
</comment>
<dbReference type="GO" id="GO:0017001">
    <property type="term" value="P:antibiotic catabolic process"/>
    <property type="evidence" value="ECO:0007669"/>
    <property type="project" value="UniProtKB-ARBA"/>
</dbReference>
<evidence type="ECO:0000259" key="15">
    <source>
        <dbReference type="SMART" id="SM00849"/>
    </source>
</evidence>
<evidence type="ECO:0000256" key="8">
    <source>
        <dbReference type="ARBA" id="ARBA00022729"/>
    </source>
</evidence>
<feature type="compositionally biased region" description="Low complexity" evidence="13">
    <location>
        <begin position="28"/>
        <end position="50"/>
    </location>
</feature>
<comment type="cofactor">
    <cofactor evidence="2">
        <name>Zn(2+)</name>
        <dbReference type="ChEBI" id="CHEBI:29105"/>
    </cofactor>
</comment>
<dbReference type="STRING" id="502025.Hoch_6144"/>
<reference evidence="16 17" key="1">
    <citation type="journal article" date="2010" name="Stand. Genomic Sci.">
        <title>Complete genome sequence of Haliangium ochraceum type strain (SMP-2).</title>
        <authorList>
            <consortium name="US DOE Joint Genome Institute (JGI-PGF)"/>
            <person name="Ivanova N."/>
            <person name="Daum C."/>
            <person name="Lang E."/>
            <person name="Abt B."/>
            <person name="Kopitz M."/>
            <person name="Saunders E."/>
            <person name="Lapidus A."/>
            <person name="Lucas S."/>
            <person name="Glavina Del Rio T."/>
            <person name="Nolan M."/>
            <person name="Tice H."/>
            <person name="Copeland A."/>
            <person name="Cheng J.F."/>
            <person name="Chen F."/>
            <person name="Bruce D."/>
            <person name="Goodwin L."/>
            <person name="Pitluck S."/>
            <person name="Mavromatis K."/>
            <person name="Pati A."/>
            <person name="Mikhailova N."/>
            <person name="Chen A."/>
            <person name="Palaniappan K."/>
            <person name="Land M."/>
            <person name="Hauser L."/>
            <person name="Chang Y.J."/>
            <person name="Jeffries C.D."/>
            <person name="Detter J.C."/>
            <person name="Brettin T."/>
            <person name="Rohde M."/>
            <person name="Goker M."/>
            <person name="Bristow J."/>
            <person name="Markowitz V."/>
            <person name="Eisen J.A."/>
            <person name="Hugenholtz P."/>
            <person name="Kyrpides N.C."/>
            <person name="Klenk H.P."/>
        </authorList>
    </citation>
    <scope>NUCLEOTIDE SEQUENCE [LARGE SCALE GENOMIC DNA]</scope>
    <source>
        <strain evidence="17">DSM 14365 / CIP 107738 / JCM 11303 / AJ 13395 / SMP-2</strain>
    </source>
</reference>
<dbReference type="InterPro" id="IPR036866">
    <property type="entry name" value="RibonucZ/Hydroxyglut_hydro"/>
</dbReference>
<comment type="similarity">
    <text evidence="4">Belongs to the metallo-beta-lactamase superfamily. Class-B beta-lactamase family.</text>
</comment>
<dbReference type="HOGENOM" id="CLU_068048_0_0_7"/>
<evidence type="ECO:0000256" key="11">
    <source>
        <dbReference type="ARBA" id="ARBA00022833"/>
    </source>
</evidence>
<gene>
    <name evidence="16" type="ordered locus">Hoch_6144</name>
</gene>
<keyword evidence="12" id="KW-0046">Antibiotic resistance</keyword>
<evidence type="ECO:0000256" key="5">
    <source>
        <dbReference type="ARBA" id="ARBA00011245"/>
    </source>
</evidence>
<evidence type="ECO:0000313" key="17">
    <source>
        <dbReference type="Proteomes" id="UP000001880"/>
    </source>
</evidence>
<evidence type="ECO:0000256" key="10">
    <source>
        <dbReference type="ARBA" id="ARBA00022801"/>
    </source>
</evidence>
<evidence type="ECO:0000256" key="6">
    <source>
        <dbReference type="ARBA" id="ARBA00012865"/>
    </source>
</evidence>
<feature type="signal peptide" evidence="14">
    <location>
        <begin position="1"/>
        <end position="23"/>
    </location>
</feature>
<dbReference type="OrthoDB" id="5290005at2"/>
<organism evidence="16 17">
    <name type="scientific">Haliangium ochraceum (strain DSM 14365 / JCM 11303 / SMP-2)</name>
    <dbReference type="NCBI Taxonomy" id="502025"/>
    <lineage>
        <taxon>Bacteria</taxon>
        <taxon>Pseudomonadati</taxon>
        <taxon>Myxococcota</taxon>
        <taxon>Polyangia</taxon>
        <taxon>Haliangiales</taxon>
        <taxon>Kofleriaceae</taxon>
        <taxon>Haliangium</taxon>
    </lineage>
</organism>
<dbReference type="PANTHER" id="PTHR42951">
    <property type="entry name" value="METALLO-BETA-LACTAMASE DOMAIN-CONTAINING"/>
    <property type="match status" value="1"/>
</dbReference>
<evidence type="ECO:0000256" key="1">
    <source>
        <dbReference type="ARBA" id="ARBA00001526"/>
    </source>
</evidence>
<dbReference type="eggNOG" id="COG0491">
    <property type="taxonomic scope" value="Bacteria"/>
</dbReference>
<dbReference type="AlphaFoldDB" id="D0LLC3"/>
<dbReference type="RefSeq" id="WP_012831211.1">
    <property type="nucleotide sequence ID" value="NC_013440.1"/>
</dbReference>
<dbReference type="KEGG" id="hoh:Hoch_6144"/>
<dbReference type="PANTHER" id="PTHR42951:SF4">
    <property type="entry name" value="ACYL-COENZYME A THIOESTERASE MBLAC2"/>
    <property type="match status" value="1"/>
</dbReference>
<dbReference type="InterPro" id="IPR050855">
    <property type="entry name" value="NDM-1-like"/>
</dbReference>
<name>D0LLC3_HALO1</name>
<keyword evidence="7" id="KW-0479">Metal-binding</keyword>
<dbReference type="InterPro" id="IPR001279">
    <property type="entry name" value="Metallo-B-lactamas"/>
</dbReference>
<evidence type="ECO:0000256" key="9">
    <source>
        <dbReference type="ARBA" id="ARBA00022764"/>
    </source>
</evidence>
<keyword evidence="9" id="KW-0574">Periplasm</keyword>
<evidence type="ECO:0000313" key="16">
    <source>
        <dbReference type="EMBL" id="ACY18619.1"/>
    </source>
</evidence>
<comment type="catalytic activity">
    <reaction evidence="1">
        <text>a beta-lactam + H2O = a substituted beta-amino acid</text>
        <dbReference type="Rhea" id="RHEA:20401"/>
        <dbReference type="ChEBI" id="CHEBI:15377"/>
        <dbReference type="ChEBI" id="CHEBI:35627"/>
        <dbReference type="ChEBI" id="CHEBI:140347"/>
        <dbReference type="EC" id="3.5.2.6"/>
    </reaction>
</comment>
<dbReference type="NCBIfam" id="NF012229">
    <property type="entry name" value="bla_class_B_core"/>
    <property type="match status" value="1"/>
</dbReference>
<keyword evidence="8 14" id="KW-0732">Signal</keyword>
<proteinExistence type="inferred from homology"/>
<dbReference type="SMART" id="SM00849">
    <property type="entry name" value="Lactamase_B"/>
    <property type="match status" value="1"/>
</dbReference>
<keyword evidence="17" id="KW-1185">Reference proteome</keyword>
<evidence type="ECO:0000256" key="4">
    <source>
        <dbReference type="ARBA" id="ARBA00005250"/>
    </source>
</evidence>
<evidence type="ECO:0000256" key="14">
    <source>
        <dbReference type="SAM" id="SignalP"/>
    </source>
</evidence>
<evidence type="ECO:0000256" key="13">
    <source>
        <dbReference type="SAM" id="MobiDB-lite"/>
    </source>
</evidence>
<comment type="subunit">
    <text evidence="5">Monomer.</text>
</comment>
<dbReference type="Proteomes" id="UP000001880">
    <property type="component" value="Chromosome"/>
</dbReference>
<dbReference type="PROSITE" id="PS51257">
    <property type="entry name" value="PROKAR_LIPOPROTEIN"/>
    <property type="match status" value="1"/>
</dbReference>
<feature type="domain" description="Metallo-beta-lactamase" evidence="15">
    <location>
        <begin position="85"/>
        <end position="255"/>
    </location>
</feature>
<keyword evidence="11" id="KW-0862">Zinc</keyword>
<protein>
    <recommendedName>
        <fullName evidence="6">beta-lactamase</fullName>
        <ecNumber evidence="6">3.5.2.6</ecNumber>
    </recommendedName>
</protein>
<dbReference type="EMBL" id="CP001804">
    <property type="protein sequence ID" value="ACY18619.1"/>
    <property type="molecule type" value="Genomic_DNA"/>
</dbReference>
<keyword evidence="10 16" id="KW-0378">Hydrolase</keyword>
<feature type="region of interest" description="Disordered" evidence="13">
    <location>
        <begin position="28"/>
        <end position="58"/>
    </location>
</feature>